<keyword evidence="9" id="KW-0255">Endonuclease</keyword>
<name>A0A3B6GU88_WHEAT</name>
<organism evidence="13">
    <name type="scientific">Triticum aestivum</name>
    <name type="common">Wheat</name>
    <dbReference type="NCBI Taxonomy" id="4565"/>
    <lineage>
        <taxon>Eukaryota</taxon>
        <taxon>Viridiplantae</taxon>
        <taxon>Streptophyta</taxon>
        <taxon>Embryophyta</taxon>
        <taxon>Tracheophyta</taxon>
        <taxon>Spermatophyta</taxon>
        <taxon>Magnoliopsida</taxon>
        <taxon>Liliopsida</taxon>
        <taxon>Poales</taxon>
        <taxon>Poaceae</taxon>
        <taxon>BOP clade</taxon>
        <taxon>Pooideae</taxon>
        <taxon>Triticodae</taxon>
        <taxon>Triticeae</taxon>
        <taxon>Triticinae</taxon>
        <taxon>Triticum</taxon>
    </lineage>
</organism>
<dbReference type="PANTHER" id="PTHR12553">
    <property type="entry name" value="ZINC PHOSPHODIESTERASE ELAC PROTEIN 2"/>
    <property type="match status" value="1"/>
</dbReference>
<evidence type="ECO:0000256" key="5">
    <source>
        <dbReference type="ARBA" id="ARBA00012477"/>
    </source>
</evidence>
<dbReference type="EC" id="3.1.26.11" evidence="5"/>
<evidence type="ECO:0000256" key="1">
    <source>
        <dbReference type="ARBA" id="ARBA00000402"/>
    </source>
</evidence>
<comment type="subunit">
    <text evidence="4">Homodimer.</text>
</comment>
<keyword evidence="10" id="KW-0378">Hydrolase</keyword>
<sequence>MASGGGGGGKDAGVAFNKMRAEGRDVRKDRSMELKNRRANPISTTSYVQILGTGMDTQDTAPSILLFFDKQRFIFNAGEGLQRFCTEHKIKLSKIDHIFFTRVCSETAGGLPGLVLTLAGMGDEGMSVNIWGPSDLDFLAGAMKSFIPNRAMLHTHSFGVEHSASSSQSTEATVTIDDEVVRISAMFVKPRYNNEARNSTDINSKPGDTAIVYSCELAEIKGKFDPGKAQALGLERGPKYRELQLGNSVKTVAGRMNWMKSFGTTQHIMAGHENKNMEVPILKGSARISSRLNFVCPQLFPSSGFWPVEPANGIDLEKNKSTSFQACESVAAANLLKFRLRPYAQLGLDRASIPSLFSYEEIVDELISEIPEIKEVPEQISKFWQSSVDQKNALAPAGKHMLMVEEPWISKDSCLPDILDEQGNLAKFQDDSSLRESVWRKRPKGNSETPCCVENATREDMEITFLGTGSSQPSKYRNVSSIYINLFARGGMLLDCGEGTLGQLKRRFGVSGADEAVKNLRCIWISHIHADHHTGLARVLALRSKLLNGVPHKPLLVIGPKQLLRFLNAYSTLEDLDMQFLDCRQTLKPSVEELLGDNATESATTQLENTMFAPGSRMENYNKKPSSPKDTTALANLKEVLHESGLEILYSVPVVHCAQAFGVVLRAKEKVSSAGKAIPGWKVVYSGDTRPCPALVDASRDATVLIHEATFEDSMKDEAIARNHSTTKEAIAVGTSAGAYRIILTHFSQRYPKIPVFDEEDMHKTCIAFDLMSVNLADLPVLPKVLPHLKLLFKDEMVVEESDEVLEAVV</sequence>
<keyword evidence="8" id="KW-0479">Metal-binding</keyword>
<dbReference type="Proteomes" id="UP000019116">
    <property type="component" value="Chromosome 3D"/>
</dbReference>
<dbReference type="SUPFAM" id="SSF56281">
    <property type="entry name" value="Metallo-hydrolase/oxidoreductase"/>
    <property type="match status" value="2"/>
</dbReference>
<accession>A0A3B6GU88</accession>
<dbReference type="Gene3D" id="3.60.15.10">
    <property type="entry name" value="Ribonuclease Z/Hydroxyacylglutathione hydrolase-like"/>
    <property type="match status" value="2"/>
</dbReference>
<comment type="cofactor">
    <cofactor evidence="2">
        <name>Zn(2+)</name>
        <dbReference type="ChEBI" id="CHEBI:29105"/>
    </cofactor>
</comment>
<dbReference type="Pfam" id="PF13691">
    <property type="entry name" value="Lactamase_B_4"/>
    <property type="match status" value="1"/>
</dbReference>
<dbReference type="SMR" id="A0A3B6GU88"/>
<proteinExistence type="inferred from homology"/>
<keyword evidence="6" id="KW-0819">tRNA processing</keyword>
<keyword evidence="14" id="KW-1185">Reference proteome</keyword>
<dbReference type="AlphaFoldDB" id="A0A3B6GU88"/>
<evidence type="ECO:0000256" key="2">
    <source>
        <dbReference type="ARBA" id="ARBA00001947"/>
    </source>
</evidence>
<evidence type="ECO:0000256" key="9">
    <source>
        <dbReference type="ARBA" id="ARBA00022759"/>
    </source>
</evidence>
<evidence type="ECO:0000259" key="12">
    <source>
        <dbReference type="Pfam" id="PF13691"/>
    </source>
</evidence>
<dbReference type="HAMAP" id="MF_01818">
    <property type="entry name" value="RNase_Z_BN"/>
    <property type="match status" value="1"/>
</dbReference>
<dbReference type="InterPro" id="IPR036866">
    <property type="entry name" value="RibonucZ/Hydroxyglut_hydro"/>
</dbReference>
<dbReference type="EnsemblPlants" id="TraesCS3D02G163900.2">
    <property type="protein sequence ID" value="TraesCS3D02G163900.2"/>
    <property type="gene ID" value="TraesCS3D02G163900"/>
</dbReference>
<evidence type="ECO:0000256" key="7">
    <source>
        <dbReference type="ARBA" id="ARBA00022722"/>
    </source>
</evidence>
<dbReference type="OrthoDB" id="527344at2759"/>
<dbReference type="FunFam" id="3.60.15.10:FF:000037">
    <property type="entry name" value="tRNAse Z4"/>
    <property type="match status" value="1"/>
</dbReference>
<dbReference type="GO" id="GO:0046872">
    <property type="term" value="F:metal ion binding"/>
    <property type="evidence" value="ECO:0007669"/>
    <property type="project" value="UniProtKB-KW"/>
</dbReference>
<evidence type="ECO:0000256" key="3">
    <source>
        <dbReference type="ARBA" id="ARBA00007823"/>
    </source>
</evidence>
<evidence type="ECO:0000256" key="6">
    <source>
        <dbReference type="ARBA" id="ARBA00022694"/>
    </source>
</evidence>
<keyword evidence="11" id="KW-0862">Zinc</keyword>
<evidence type="ECO:0000313" key="14">
    <source>
        <dbReference type="Proteomes" id="UP000019116"/>
    </source>
</evidence>
<dbReference type="GO" id="GO:0042781">
    <property type="term" value="F:3'-tRNA processing endoribonuclease activity"/>
    <property type="evidence" value="ECO:0007669"/>
    <property type="project" value="UniProtKB-EC"/>
</dbReference>
<dbReference type="InterPro" id="IPR013471">
    <property type="entry name" value="RNase_Z/BN"/>
</dbReference>
<dbReference type="InterPro" id="IPR047151">
    <property type="entry name" value="RNZ2-like"/>
</dbReference>
<reference evidence="13" key="2">
    <citation type="submission" date="2018-10" db="UniProtKB">
        <authorList>
            <consortium name="EnsemblPlants"/>
        </authorList>
    </citation>
    <scope>IDENTIFICATION</scope>
</reference>
<protein>
    <recommendedName>
        <fullName evidence="5">ribonuclease Z</fullName>
        <ecNumber evidence="5">3.1.26.11</ecNumber>
    </recommendedName>
</protein>
<dbReference type="InterPro" id="IPR027794">
    <property type="entry name" value="tRNase_Z_dom"/>
</dbReference>
<keyword evidence="7" id="KW-0540">Nuclease</keyword>
<feature type="domain" description="tRNase Z endonuclease" evidence="12">
    <location>
        <begin position="54"/>
        <end position="110"/>
    </location>
</feature>
<comment type="catalytic activity">
    <reaction evidence="1">
        <text>Endonucleolytic cleavage of RNA, removing extra 3' nucleotides from tRNA precursor, generating 3' termini of tRNAs. A 3'-hydroxy group is left at the tRNA terminus and a 5'-phosphoryl group is left at the trailer molecule.</text>
        <dbReference type="EC" id="3.1.26.11"/>
    </reaction>
</comment>
<comment type="similarity">
    <text evidence="3">Belongs to the RNase Z family.</text>
</comment>
<evidence type="ECO:0000256" key="4">
    <source>
        <dbReference type="ARBA" id="ARBA00011738"/>
    </source>
</evidence>
<reference evidence="13" key="1">
    <citation type="submission" date="2018-08" db="EMBL/GenBank/DDBJ databases">
        <authorList>
            <person name="Rossello M."/>
        </authorList>
    </citation>
    <scope>NUCLEOTIDE SEQUENCE [LARGE SCALE GENOMIC DNA]</scope>
    <source>
        <strain evidence="13">cv. Chinese Spring</strain>
    </source>
</reference>
<evidence type="ECO:0000256" key="11">
    <source>
        <dbReference type="ARBA" id="ARBA00022833"/>
    </source>
</evidence>
<dbReference type="Gramene" id="TraesCS3D02G163900.2">
    <property type="protein sequence ID" value="TraesCS3D02G163900.2"/>
    <property type="gene ID" value="TraesCS3D02G163900"/>
</dbReference>
<evidence type="ECO:0000256" key="10">
    <source>
        <dbReference type="ARBA" id="ARBA00022801"/>
    </source>
</evidence>
<evidence type="ECO:0000256" key="8">
    <source>
        <dbReference type="ARBA" id="ARBA00022723"/>
    </source>
</evidence>
<dbReference type="PANTHER" id="PTHR12553:SF71">
    <property type="entry name" value="RIBONUCLEASE Z"/>
    <property type="match status" value="1"/>
</dbReference>
<dbReference type="CDD" id="cd07718">
    <property type="entry name" value="RNaseZ_ELAC1_ELAC2-C-term-like_MBL-fold"/>
    <property type="match status" value="1"/>
</dbReference>
<dbReference type="Pfam" id="PF23023">
    <property type="entry name" value="Anti-Pycsar_Apyc1"/>
    <property type="match status" value="1"/>
</dbReference>
<evidence type="ECO:0000313" key="13">
    <source>
        <dbReference type="EnsemblPlants" id="TraesCS3D02G163900.2"/>
    </source>
</evidence>